<reference evidence="3 4" key="1">
    <citation type="journal article" date="2018" name="Evol. Lett.">
        <title>Horizontal gene cluster transfer increased hallucinogenic mushroom diversity.</title>
        <authorList>
            <person name="Reynolds H.T."/>
            <person name="Vijayakumar V."/>
            <person name="Gluck-Thaler E."/>
            <person name="Korotkin H.B."/>
            <person name="Matheny P.B."/>
            <person name="Slot J.C."/>
        </authorList>
    </citation>
    <scope>NUCLEOTIDE SEQUENCE [LARGE SCALE GENOMIC DNA]</scope>
    <source>
        <strain evidence="3 4">2629</strain>
    </source>
</reference>
<dbReference type="InterPro" id="IPR000999">
    <property type="entry name" value="RNase_III_dom"/>
</dbReference>
<feature type="region of interest" description="Disordered" evidence="1">
    <location>
        <begin position="267"/>
        <end position="286"/>
    </location>
</feature>
<dbReference type="GO" id="GO:0003735">
    <property type="term" value="F:structural constituent of ribosome"/>
    <property type="evidence" value="ECO:0007669"/>
    <property type="project" value="InterPro"/>
</dbReference>
<proteinExistence type="predicted"/>
<evidence type="ECO:0000313" key="3">
    <source>
        <dbReference type="EMBL" id="PPR03652.1"/>
    </source>
</evidence>
<dbReference type="Proteomes" id="UP000284842">
    <property type="component" value="Unassembled WGS sequence"/>
</dbReference>
<dbReference type="GO" id="GO:0004525">
    <property type="term" value="F:ribonuclease III activity"/>
    <property type="evidence" value="ECO:0007669"/>
    <property type="project" value="InterPro"/>
</dbReference>
<dbReference type="InParanoid" id="A0A409YKU9"/>
<dbReference type="AlphaFoldDB" id="A0A409YKU9"/>
<organism evidence="3 4">
    <name type="scientific">Panaeolus cyanescens</name>
    <dbReference type="NCBI Taxonomy" id="181874"/>
    <lineage>
        <taxon>Eukaryota</taxon>
        <taxon>Fungi</taxon>
        <taxon>Dikarya</taxon>
        <taxon>Basidiomycota</taxon>
        <taxon>Agaricomycotina</taxon>
        <taxon>Agaricomycetes</taxon>
        <taxon>Agaricomycetidae</taxon>
        <taxon>Agaricales</taxon>
        <taxon>Agaricineae</taxon>
        <taxon>Galeropsidaceae</taxon>
        <taxon>Panaeolus</taxon>
    </lineage>
</organism>
<sequence length="286" mass="31610">MSRVHRCLSSSWRAVSSSSSKPVWTVPRAGTRAYVQAALQQNQRPERSTYSKPVHSRPQRDAHEEDDMAVFGSSSSRNSETQQISHFEECAVEHFAGLFPELQFSPELAKRLLTHASHPRAKDGHNGGLAFLGRRVINTYLQLFLASSPNFSLTHDINTISTQALNPNLVGEKIGNSWGLGRVMRWTPAAPSYKLKDSAIEEQVKREAGLYKVQAEAVQGIVGGIYQQYGASVAHRFFHTRVLPYLLVKGGVPGVFHQEAHSILKQMGGRNGPLLEPKKNTQTSAA</sequence>
<dbReference type="InterPro" id="IPR036389">
    <property type="entry name" value="RNase_III_sf"/>
</dbReference>
<keyword evidence="4" id="KW-1185">Reference proteome</keyword>
<feature type="region of interest" description="Disordered" evidence="1">
    <location>
        <begin position="39"/>
        <end position="75"/>
    </location>
</feature>
<feature type="domain" description="RNase III" evidence="2">
    <location>
        <begin position="106"/>
        <end position="245"/>
    </location>
</feature>
<dbReference type="Pfam" id="PF14622">
    <property type="entry name" value="Ribonucleas_3_3"/>
    <property type="match status" value="1"/>
</dbReference>
<dbReference type="OrthoDB" id="2281895at2759"/>
<dbReference type="CDD" id="cd00593">
    <property type="entry name" value="RIBOc"/>
    <property type="match status" value="1"/>
</dbReference>
<evidence type="ECO:0000256" key="1">
    <source>
        <dbReference type="SAM" id="MobiDB-lite"/>
    </source>
</evidence>
<accession>A0A409YKU9</accession>
<dbReference type="Gene3D" id="1.10.1520.10">
    <property type="entry name" value="Ribonuclease III domain"/>
    <property type="match status" value="1"/>
</dbReference>
<dbReference type="SUPFAM" id="SSF69065">
    <property type="entry name" value="RNase III domain-like"/>
    <property type="match status" value="1"/>
</dbReference>
<evidence type="ECO:0000259" key="2">
    <source>
        <dbReference type="Pfam" id="PF14622"/>
    </source>
</evidence>
<gene>
    <name evidence="3" type="ORF">CVT24_007766</name>
</gene>
<dbReference type="GO" id="GO:0006396">
    <property type="term" value="P:RNA processing"/>
    <property type="evidence" value="ECO:0007669"/>
    <property type="project" value="InterPro"/>
</dbReference>
<dbReference type="InterPro" id="IPR040030">
    <property type="entry name" value="Ribosomal_mL57"/>
</dbReference>
<comment type="caution">
    <text evidence="3">The sequence shown here is derived from an EMBL/GenBank/DDBJ whole genome shotgun (WGS) entry which is preliminary data.</text>
</comment>
<dbReference type="GO" id="GO:0005762">
    <property type="term" value="C:mitochondrial large ribosomal subunit"/>
    <property type="evidence" value="ECO:0007669"/>
    <property type="project" value="InterPro"/>
</dbReference>
<dbReference type="GO" id="GO:0032543">
    <property type="term" value="P:mitochondrial translation"/>
    <property type="evidence" value="ECO:0007669"/>
    <property type="project" value="InterPro"/>
</dbReference>
<evidence type="ECO:0000313" key="4">
    <source>
        <dbReference type="Proteomes" id="UP000284842"/>
    </source>
</evidence>
<protein>
    <recommendedName>
        <fullName evidence="2">RNase III domain-containing protein</fullName>
    </recommendedName>
</protein>
<name>A0A409YKU9_9AGAR</name>
<dbReference type="EMBL" id="NHTK01001041">
    <property type="protein sequence ID" value="PPR03652.1"/>
    <property type="molecule type" value="Genomic_DNA"/>
</dbReference>
<dbReference type="PANTHER" id="PTHR28160">
    <property type="entry name" value="54S RIBOSOMAL PROTEIN L15, MITOCHONDRIAL"/>
    <property type="match status" value="1"/>
</dbReference>
<dbReference type="PANTHER" id="PTHR28160:SF1">
    <property type="entry name" value="LARGE RIBOSOMAL SUBUNIT PROTEIN ML57"/>
    <property type="match status" value="1"/>
</dbReference>